<dbReference type="AlphaFoldDB" id="A0A081N4H3"/>
<feature type="domain" description="Ricin B lectin" evidence="2">
    <location>
        <begin position="70"/>
        <end position="153"/>
    </location>
</feature>
<dbReference type="Proteomes" id="UP000028006">
    <property type="component" value="Unassembled WGS sequence"/>
</dbReference>
<evidence type="ECO:0000313" key="4">
    <source>
        <dbReference type="Proteomes" id="UP000028006"/>
    </source>
</evidence>
<proteinExistence type="predicted"/>
<keyword evidence="4" id="KW-1185">Reference proteome</keyword>
<feature type="compositionally biased region" description="Basic and acidic residues" evidence="1">
    <location>
        <begin position="216"/>
        <end position="255"/>
    </location>
</feature>
<evidence type="ECO:0000256" key="1">
    <source>
        <dbReference type="SAM" id="MobiDB-lite"/>
    </source>
</evidence>
<evidence type="ECO:0000313" key="3">
    <source>
        <dbReference type="EMBL" id="KEQ13346.1"/>
    </source>
</evidence>
<evidence type="ECO:0000259" key="2">
    <source>
        <dbReference type="Pfam" id="PF00652"/>
    </source>
</evidence>
<dbReference type="InterPro" id="IPR000772">
    <property type="entry name" value="Ricin_B_lectin"/>
</dbReference>
<accession>A0A081N4H3</accession>
<dbReference type="SUPFAM" id="SSF50370">
    <property type="entry name" value="Ricin B-like lectins"/>
    <property type="match status" value="2"/>
</dbReference>
<dbReference type="EMBL" id="JOKG01000003">
    <property type="protein sequence ID" value="KEQ13346.1"/>
    <property type="molecule type" value="Genomic_DNA"/>
</dbReference>
<gene>
    <name evidence="3" type="ORF">GZ77_13085</name>
</gene>
<dbReference type="Gene3D" id="2.80.10.50">
    <property type="match status" value="1"/>
</dbReference>
<organism evidence="3 4">
    <name type="scientific">Endozoicomonas montiporae</name>
    <dbReference type="NCBI Taxonomy" id="1027273"/>
    <lineage>
        <taxon>Bacteria</taxon>
        <taxon>Pseudomonadati</taxon>
        <taxon>Pseudomonadota</taxon>
        <taxon>Gammaproteobacteria</taxon>
        <taxon>Oceanospirillales</taxon>
        <taxon>Endozoicomonadaceae</taxon>
        <taxon>Endozoicomonas</taxon>
    </lineage>
</organism>
<protein>
    <recommendedName>
        <fullName evidence="2">Ricin B lectin domain-containing protein</fullName>
    </recommendedName>
</protein>
<name>A0A081N4H3_9GAMM</name>
<feature type="region of interest" description="Disordered" evidence="1">
    <location>
        <begin position="212"/>
        <end position="262"/>
    </location>
</feature>
<comment type="caution">
    <text evidence="3">The sequence shown here is derived from an EMBL/GenBank/DDBJ whole genome shotgun (WGS) entry which is preliminary data.</text>
</comment>
<reference evidence="3 4" key="1">
    <citation type="submission" date="2014-06" db="EMBL/GenBank/DDBJ databases">
        <title>Whole Genome Sequences of Three Symbiotic Endozoicomonas Bacteria.</title>
        <authorList>
            <person name="Neave M.J."/>
            <person name="Apprill A."/>
            <person name="Voolstra C.R."/>
        </authorList>
    </citation>
    <scope>NUCLEOTIDE SEQUENCE [LARGE SCALE GENOMIC DNA]</scope>
    <source>
        <strain evidence="3 4">LMG 24815</strain>
    </source>
</reference>
<dbReference type="PROSITE" id="PS50231">
    <property type="entry name" value="RICIN_B_LECTIN"/>
    <property type="match status" value="2"/>
</dbReference>
<dbReference type="Pfam" id="PF00652">
    <property type="entry name" value="Ricin_B_lectin"/>
    <property type="match status" value="1"/>
</dbReference>
<sequence>MGDSSSMEGQMIRFHPLTCCQALILLWYLLLSAVHAAAVSSDERVVAEAFVLQQHYGAACLETTTSELDAGTCVHQDPDDSSQCYPRNRTTLVSCHSEKPQQLWTYDFTKKKLHSKAYPDSMCLSRMVESVELLPCQNNIPGQLWLFDDSGVLSSAVDKDDRGSYLHLLKGDNVVIQPLQFKYFYHGQWQCYLSPASGQKICGQSEFGDNVVWQPETDKDKDKDKDKETGTEPGDDKDKDEDKNKNKDKDKDKEQPSPPVPVVWEDKPDFYWVSNRLTRDIRLSVRESTSCLGLSLPEACETGLVKGEPCYAGANVVVKTCEGDDRIWRHDLVNKRLFNKLAGYSYCLTWLNQKLALQSCFAGGAVHQKWYFAHEETRKPEEYKRLRFFSLPKSYDYLKFLKAPELPSWQSFEVEFSLVPRSSPDESCGYDPLIGTPLDECP</sequence>
<dbReference type="InterPro" id="IPR035992">
    <property type="entry name" value="Ricin_B-like_lectins"/>
</dbReference>